<comment type="caution">
    <text evidence="1">The sequence shown here is derived from an EMBL/GenBank/DDBJ whole genome shotgun (WGS) entry which is preliminary data.</text>
</comment>
<proteinExistence type="predicted"/>
<evidence type="ECO:0000313" key="1">
    <source>
        <dbReference type="EMBL" id="KAH7564869.1"/>
    </source>
</evidence>
<accession>A0ABQ8HKQ8</accession>
<dbReference type="EMBL" id="JAFEMO010000009">
    <property type="protein sequence ID" value="KAH7564869.1"/>
    <property type="molecule type" value="Genomic_DNA"/>
</dbReference>
<reference evidence="1 2" key="1">
    <citation type="submission" date="2021-02" db="EMBL/GenBank/DDBJ databases">
        <title>Plant Genome Project.</title>
        <authorList>
            <person name="Zhang R.-G."/>
        </authorList>
    </citation>
    <scope>NUCLEOTIDE SEQUENCE [LARGE SCALE GENOMIC DNA]</scope>
    <source>
        <tissue evidence="1">Leaves</tissue>
    </source>
</reference>
<name>A0ABQ8HKQ8_9ROSI</name>
<dbReference type="Proteomes" id="UP000827721">
    <property type="component" value="Unassembled WGS sequence"/>
</dbReference>
<organism evidence="1 2">
    <name type="scientific">Xanthoceras sorbifolium</name>
    <dbReference type="NCBI Taxonomy" id="99658"/>
    <lineage>
        <taxon>Eukaryota</taxon>
        <taxon>Viridiplantae</taxon>
        <taxon>Streptophyta</taxon>
        <taxon>Embryophyta</taxon>
        <taxon>Tracheophyta</taxon>
        <taxon>Spermatophyta</taxon>
        <taxon>Magnoliopsida</taxon>
        <taxon>eudicotyledons</taxon>
        <taxon>Gunneridae</taxon>
        <taxon>Pentapetalae</taxon>
        <taxon>rosids</taxon>
        <taxon>malvids</taxon>
        <taxon>Sapindales</taxon>
        <taxon>Sapindaceae</taxon>
        <taxon>Xanthoceroideae</taxon>
        <taxon>Xanthoceras</taxon>
    </lineage>
</organism>
<sequence length="115" mass="12886">MFDVVAQAVGLPFPSPCLGLSKEEQKTLRTGVDSGTCLRFDNQIDLFETTMKNLQPSFDSPESMANYLSKSLFFLSIGSVDVNMGYDILDNITNNKLLFQTSLKLYPKSSPLRYM</sequence>
<gene>
    <name evidence="1" type="ORF">JRO89_XS09G0049000</name>
</gene>
<keyword evidence="2" id="KW-1185">Reference proteome</keyword>
<protein>
    <submittedName>
        <fullName evidence="1">Uncharacterized protein</fullName>
    </submittedName>
</protein>
<evidence type="ECO:0000313" key="2">
    <source>
        <dbReference type="Proteomes" id="UP000827721"/>
    </source>
</evidence>